<reference evidence="3" key="1">
    <citation type="journal article" date="2019" name="Int. J. Syst. Evol. Microbiol.">
        <title>The Global Catalogue of Microorganisms (GCM) 10K type strain sequencing project: providing services to taxonomists for standard genome sequencing and annotation.</title>
        <authorList>
            <consortium name="The Broad Institute Genomics Platform"/>
            <consortium name="The Broad Institute Genome Sequencing Center for Infectious Disease"/>
            <person name="Wu L."/>
            <person name="Ma J."/>
        </authorList>
    </citation>
    <scope>NUCLEOTIDE SEQUENCE [LARGE SCALE GENOMIC DNA]</scope>
    <source>
        <strain evidence="3">JCM 19635</strain>
    </source>
</reference>
<feature type="domain" description="UspA" evidence="1">
    <location>
        <begin position="1"/>
        <end position="136"/>
    </location>
</feature>
<evidence type="ECO:0000259" key="1">
    <source>
        <dbReference type="Pfam" id="PF00582"/>
    </source>
</evidence>
<dbReference type="Proteomes" id="UP001596513">
    <property type="component" value="Unassembled WGS sequence"/>
</dbReference>
<protein>
    <submittedName>
        <fullName evidence="2">Universal stress protein</fullName>
    </submittedName>
</protein>
<dbReference type="InterPro" id="IPR006016">
    <property type="entry name" value="UspA"/>
</dbReference>
<keyword evidence="3" id="KW-1185">Reference proteome</keyword>
<dbReference type="EMBL" id="JBHTEK010000001">
    <property type="protein sequence ID" value="MFC7666951.1"/>
    <property type="molecule type" value="Genomic_DNA"/>
</dbReference>
<dbReference type="SUPFAM" id="SSF52402">
    <property type="entry name" value="Adenine nucleotide alpha hydrolases-like"/>
    <property type="match status" value="2"/>
</dbReference>
<comment type="caution">
    <text evidence="2">The sequence shown here is derived from an EMBL/GenBank/DDBJ whole genome shotgun (WGS) entry which is preliminary data.</text>
</comment>
<sequence>MKTILVPIDFTAASENALVYANKLAVGLPAEIVLVYGNAGTAQLPEQRAALLRRLEALAERLRYQQLTRQSGRRISYHYHLTADPLPEGLQVLVAGYRADLVVTGLTLADCAAAMAACETVSLLPEQVSCPVLMVPPAGTSLPQHVVVSGDFVGFDVRQLDALPALARTPGVRFDLVQFYQPTSNGLAPLKKALLDAHAHLPNSTVHLLPEEDALEGLSEFCAQQAARLLVLATTDGCLLRRFFNPHYTKTHAYHLRTPVLVLPTSTEPTAACCAKCSLRQAAEARLMAGMVPVA</sequence>
<accession>A0ABW2U3E1</accession>
<name>A0ABW2U3E1_9BACT</name>
<evidence type="ECO:0000313" key="2">
    <source>
        <dbReference type="EMBL" id="MFC7666951.1"/>
    </source>
</evidence>
<evidence type="ECO:0000313" key="3">
    <source>
        <dbReference type="Proteomes" id="UP001596513"/>
    </source>
</evidence>
<gene>
    <name evidence="2" type="ORF">ACFQT0_05600</name>
</gene>
<organism evidence="2 3">
    <name type="scientific">Hymenobacter humi</name>
    <dbReference type="NCBI Taxonomy" id="1411620"/>
    <lineage>
        <taxon>Bacteria</taxon>
        <taxon>Pseudomonadati</taxon>
        <taxon>Bacteroidota</taxon>
        <taxon>Cytophagia</taxon>
        <taxon>Cytophagales</taxon>
        <taxon>Hymenobacteraceae</taxon>
        <taxon>Hymenobacter</taxon>
    </lineage>
</organism>
<proteinExistence type="predicted"/>
<dbReference type="Gene3D" id="3.40.50.12370">
    <property type="match status" value="1"/>
</dbReference>
<dbReference type="RefSeq" id="WP_380201092.1">
    <property type="nucleotide sequence ID" value="NZ_JBHTEK010000001.1"/>
</dbReference>
<dbReference type="Pfam" id="PF00582">
    <property type="entry name" value="Usp"/>
    <property type="match status" value="1"/>
</dbReference>